<dbReference type="Pfam" id="PF13392">
    <property type="entry name" value="HNH_3"/>
    <property type="match status" value="1"/>
</dbReference>
<dbReference type="Pfam" id="PF07463">
    <property type="entry name" value="NUMOD4"/>
    <property type="match status" value="1"/>
</dbReference>
<dbReference type="InterPro" id="IPR010902">
    <property type="entry name" value="NUMOD4"/>
</dbReference>
<feature type="domain" description="HNH nuclease" evidence="2">
    <location>
        <begin position="128"/>
        <end position="172"/>
    </location>
</feature>
<organism evidence="3 4">
    <name type="scientific">Chryseobacterium suipulveris</name>
    <dbReference type="NCBI Taxonomy" id="2929800"/>
    <lineage>
        <taxon>Bacteria</taxon>
        <taxon>Pseudomonadati</taxon>
        <taxon>Bacteroidota</taxon>
        <taxon>Flavobacteriia</taxon>
        <taxon>Flavobacteriales</taxon>
        <taxon>Weeksellaceae</taxon>
        <taxon>Chryseobacterium group</taxon>
        <taxon>Chryseobacterium</taxon>
    </lineage>
</organism>
<dbReference type="InterPro" id="IPR003615">
    <property type="entry name" value="HNH_nuc"/>
</dbReference>
<evidence type="ECO:0000313" key="4">
    <source>
        <dbReference type="Proteomes" id="UP000831460"/>
    </source>
</evidence>
<dbReference type="EMBL" id="CP094532">
    <property type="protein sequence ID" value="UOE40266.1"/>
    <property type="molecule type" value="Genomic_DNA"/>
</dbReference>
<name>A0ABY4BM42_9FLAO</name>
<dbReference type="SUPFAM" id="SSF54060">
    <property type="entry name" value="His-Me finger endonucleases"/>
    <property type="match status" value="1"/>
</dbReference>
<dbReference type="Proteomes" id="UP000831460">
    <property type="component" value="Chromosome"/>
</dbReference>
<evidence type="ECO:0000259" key="2">
    <source>
        <dbReference type="Pfam" id="PF13392"/>
    </source>
</evidence>
<dbReference type="InterPro" id="IPR044925">
    <property type="entry name" value="His-Me_finger_sf"/>
</dbReference>
<evidence type="ECO:0000259" key="1">
    <source>
        <dbReference type="Pfam" id="PF07463"/>
    </source>
</evidence>
<sequence>MILLNEKEMMHKEIWEPIEFDFVYIDNNRYEISNFGRVRSFNRSSDGKILKGSTTEGYNIFRFKFHKAKTPEFIELTDFMKSEIADLKKEYKLKPTSSTFKQIEKKSVKLSKILAKNLKQRTIHHHFLVHRKVAEIFIPKESEDQTIVAHLDFNKQNNKSSNLKWMTPEENAKHQQKSPYVIAEQNIRKTRKRKSGAKLDVTQVMLIKKQLKRGIPNRRIAKNFNVSEMQIHRIKTGENWGHIEVS</sequence>
<accession>A0ABY4BM42</accession>
<keyword evidence="4" id="KW-1185">Reference proteome</keyword>
<gene>
    <name evidence="3" type="ORF">MTP09_10120</name>
</gene>
<proteinExistence type="predicted"/>
<dbReference type="Gene3D" id="3.90.75.20">
    <property type="match status" value="1"/>
</dbReference>
<reference evidence="3 4" key="1">
    <citation type="submission" date="2022-03" db="EMBL/GenBank/DDBJ databases">
        <title>Chryseobacterium sp. isolated from particulate matters in swine house.</title>
        <authorList>
            <person name="Won M."/>
            <person name="Kim S.-J."/>
            <person name="Kwon S.-W."/>
        </authorList>
    </citation>
    <scope>NUCLEOTIDE SEQUENCE [LARGE SCALE GENOMIC DNA]</scope>
    <source>
        <strain evidence="3 4">SC2-2</strain>
    </source>
</reference>
<keyword evidence="3" id="KW-0540">Nuclease</keyword>
<protein>
    <submittedName>
        <fullName evidence="3">NUMOD4 motif-containing HNH endonuclease</fullName>
    </submittedName>
</protein>
<dbReference type="GO" id="GO:0004519">
    <property type="term" value="F:endonuclease activity"/>
    <property type="evidence" value="ECO:0007669"/>
    <property type="project" value="UniProtKB-KW"/>
</dbReference>
<keyword evidence="3" id="KW-0378">Hydrolase</keyword>
<feature type="domain" description="NUMOD4" evidence="1">
    <location>
        <begin position="13"/>
        <end position="61"/>
    </location>
</feature>
<keyword evidence="3" id="KW-0255">Endonuclease</keyword>
<evidence type="ECO:0000313" key="3">
    <source>
        <dbReference type="EMBL" id="UOE40266.1"/>
    </source>
</evidence>
<dbReference type="RefSeq" id="WP_243548289.1">
    <property type="nucleotide sequence ID" value="NZ_CP094532.1"/>
</dbReference>